<feature type="region of interest" description="Disordered" evidence="8">
    <location>
        <begin position="1"/>
        <end position="248"/>
    </location>
</feature>
<dbReference type="InterPro" id="IPR001650">
    <property type="entry name" value="Helicase_C-like"/>
</dbReference>
<dbReference type="SMART" id="SM00487">
    <property type="entry name" value="DEXDc"/>
    <property type="match status" value="1"/>
</dbReference>
<dbReference type="EC" id="3.6.4.13" evidence="7"/>
<gene>
    <name evidence="11" type="primary">DBP6</name>
    <name evidence="11" type="ORF">EHS24_008464</name>
</gene>
<dbReference type="PANTHER" id="PTHR24031">
    <property type="entry name" value="RNA HELICASE"/>
    <property type="match status" value="1"/>
</dbReference>
<organism evidence="11 12">
    <name type="scientific">Apiotrichum porosum</name>
    <dbReference type="NCBI Taxonomy" id="105984"/>
    <lineage>
        <taxon>Eukaryota</taxon>
        <taxon>Fungi</taxon>
        <taxon>Dikarya</taxon>
        <taxon>Basidiomycota</taxon>
        <taxon>Agaricomycotina</taxon>
        <taxon>Tremellomycetes</taxon>
        <taxon>Trichosporonales</taxon>
        <taxon>Trichosporonaceae</taxon>
        <taxon>Apiotrichum</taxon>
    </lineage>
</organism>
<keyword evidence="4 6" id="KW-0067">ATP-binding</keyword>
<evidence type="ECO:0000256" key="1">
    <source>
        <dbReference type="ARBA" id="ARBA00022741"/>
    </source>
</evidence>
<dbReference type="InterPro" id="IPR000629">
    <property type="entry name" value="RNA-helicase_DEAD-box_CS"/>
</dbReference>
<evidence type="ECO:0000256" key="2">
    <source>
        <dbReference type="ARBA" id="ARBA00022801"/>
    </source>
</evidence>
<feature type="compositionally biased region" description="Acidic residues" evidence="8">
    <location>
        <begin position="193"/>
        <end position="230"/>
    </location>
</feature>
<keyword evidence="2 6" id="KW-0378">Hydrolase</keyword>
<dbReference type="PROSITE" id="PS51192">
    <property type="entry name" value="HELICASE_ATP_BIND_1"/>
    <property type="match status" value="1"/>
</dbReference>
<dbReference type="Pfam" id="PF00271">
    <property type="entry name" value="Helicase_C"/>
    <property type="match status" value="1"/>
</dbReference>
<feature type="domain" description="Helicase ATP-binding" evidence="9">
    <location>
        <begin position="333"/>
        <end position="555"/>
    </location>
</feature>
<keyword evidence="3 6" id="KW-0347">Helicase</keyword>
<comment type="similarity">
    <text evidence="6">Belongs to the DEAD box helicase family.</text>
</comment>
<evidence type="ECO:0000256" key="3">
    <source>
        <dbReference type="ARBA" id="ARBA00022806"/>
    </source>
</evidence>
<feature type="compositionally biased region" description="Basic residues" evidence="8">
    <location>
        <begin position="51"/>
        <end position="81"/>
    </location>
</feature>
<dbReference type="CDD" id="cd18787">
    <property type="entry name" value="SF2_C_DEAD"/>
    <property type="match status" value="1"/>
</dbReference>
<dbReference type="RefSeq" id="XP_028475749.1">
    <property type="nucleotide sequence ID" value="XM_028623775.1"/>
</dbReference>
<dbReference type="PROSITE" id="PS51194">
    <property type="entry name" value="HELICASE_CTER"/>
    <property type="match status" value="1"/>
</dbReference>
<evidence type="ECO:0000259" key="10">
    <source>
        <dbReference type="PROSITE" id="PS51194"/>
    </source>
</evidence>
<evidence type="ECO:0000256" key="7">
    <source>
        <dbReference type="RuleBase" id="RU365068"/>
    </source>
</evidence>
<dbReference type="GeneID" id="39593007"/>
<dbReference type="SMART" id="SM00490">
    <property type="entry name" value="HELICc"/>
    <property type="match status" value="1"/>
</dbReference>
<feature type="compositionally biased region" description="Acidic residues" evidence="8">
    <location>
        <begin position="93"/>
        <end position="111"/>
    </location>
</feature>
<dbReference type="Gene3D" id="3.40.50.300">
    <property type="entry name" value="P-loop containing nucleotide triphosphate hydrolases"/>
    <property type="match status" value="2"/>
</dbReference>
<evidence type="ECO:0000256" key="5">
    <source>
        <dbReference type="ARBA" id="ARBA00022884"/>
    </source>
</evidence>
<dbReference type="GO" id="GO:0016787">
    <property type="term" value="F:hydrolase activity"/>
    <property type="evidence" value="ECO:0007669"/>
    <property type="project" value="UniProtKB-KW"/>
</dbReference>
<accession>A0A427XQD2</accession>
<comment type="caution">
    <text evidence="11">The sequence shown here is derived from an EMBL/GenBank/DDBJ whole genome shotgun (WGS) entry which is preliminary data.</text>
</comment>
<evidence type="ECO:0000259" key="9">
    <source>
        <dbReference type="PROSITE" id="PS51192"/>
    </source>
</evidence>
<dbReference type="GO" id="GO:0003723">
    <property type="term" value="F:RNA binding"/>
    <property type="evidence" value="ECO:0007669"/>
    <property type="project" value="UniProtKB-UniRule"/>
</dbReference>
<protein>
    <recommendedName>
        <fullName evidence="7">ATP-dependent RNA helicase</fullName>
        <ecNumber evidence="7">3.6.4.13</ecNumber>
    </recommendedName>
</protein>
<evidence type="ECO:0000313" key="11">
    <source>
        <dbReference type="EMBL" id="RSH81030.1"/>
    </source>
</evidence>
<dbReference type="PROSITE" id="PS00039">
    <property type="entry name" value="DEAD_ATP_HELICASE"/>
    <property type="match status" value="1"/>
</dbReference>
<evidence type="ECO:0000313" key="12">
    <source>
        <dbReference type="Proteomes" id="UP000279236"/>
    </source>
</evidence>
<reference evidence="11 12" key="1">
    <citation type="submission" date="2018-11" db="EMBL/GenBank/DDBJ databases">
        <title>Genome sequence of Apiotrichum porosum DSM 27194.</title>
        <authorList>
            <person name="Aliyu H."/>
            <person name="Gorte O."/>
            <person name="Ochsenreither K."/>
        </authorList>
    </citation>
    <scope>NUCLEOTIDE SEQUENCE [LARGE SCALE GENOMIC DNA]</scope>
    <source>
        <strain evidence="11 12">DSM 27194</strain>
    </source>
</reference>
<feature type="compositionally biased region" description="Basic and acidic residues" evidence="8">
    <location>
        <begin position="135"/>
        <end position="188"/>
    </location>
</feature>
<keyword evidence="5 7" id="KW-0694">RNA-binding</keyword>
<keyword evidence="1 6" id="KW-0547">Nucleotide-binding</keyword>
<sequence>MEGLKRKHVVFEGQVDGPPYDEQPAAEQAATAIPGLHPSRAQVVDWVQPAKKPKQANKTKSDKKKKYLAKKQRNQRAKKVAAKASKPKNSTWDGDEDGESDSDDSDDDEEEGAKAGPSTTTEVATVKKTAEEEERELRQAEKAAIRDARREERKAKRKAERLARAAKEAAQAEKAAKAAAREAREEARAAGMDVEDEEEVEEAEEQAEDAEMDESADENEADADEVDAEAVPDLPTRLSPSPPPLEPFPLPRMAPAPSDAVLSRQGMPSGLADAEFIEQDTRLSVAALASSLGAGSAGLSERTQKRLTDLGVEEFFAVQAAMLPHLLSLPLVPLPHAPLSDYLVSAPTGSGKTLAYAIPVVEVLAKRVVPRLRALIVLPTRDLVVQVRETLEALAKGTGLMIGSVTGQHSFAQEQTMLVGDSDPLVGGVSKLDILIATPGRLMDHLASTPNFTLQHLRFLVIDEADRLLTQSFQNWLTQVLSHAAPPARKEAAPKGVQPYDAVAPAWTEPLGLASGEFEGSEGVSSTCQKLLFSATLTRDPAKVAALDLSSPRYYIVQSSANPLTAAAVGSSFALPAELGEKMLILPPALKPLNLIHLIHSPQFSATPALVFAKSVEAATRLVKLLEFFEDAYVGAKKVVVRGYTRDMPPAERKRLLTDFAAGKVDVVVASDLVARGIDLPAVAHVISYDVPLDMTKYVHRAGRTARAGREGTAWTLVEKQEAIHFKAMLKGAGHEQAVKKVKVKEDELAGYRESYDISMRRLRDAYSRD</sequence>
<evidence type="ECO:0000256" key="4">
    <source>
        <dbReference type="ARBA" id="ARBA00022840"/>
    </source>
</evidence>
<dbReference type="GO" id="GO:0003724">
    <property type="term" value="F:RNA helicase activity"/>
    <property type="evidence" value="ECO:0007669"/>
    <property type="project" value="UniProtKB-EC"/>
</dbReference>
<dbReference type="CDD" id="cd17956">
    <property type="entry name" value="DEADc_DDX51"/>
    <property type="match status" value="1"/>
</dbReference>
<dbReference type="STRING" id="105984.A0A427XQD2"/>
<proteinExistence type="inferred from homology"/>
<dbReference type="OrthoDB" id="3370at2759"/>
<dbReference type="InterPro" id="IPR011545">
    <property type="entry name" value="DEAD/DEAH_box_helicase_dom"/>
</dbReference>
<dbReference type="InterPro" id="IPR014001">
    <property type="entry name" value="Helicase_ATP-bd"/>
</dbReference>
<feature type="domain" description="Helicase C-terminal" evidence="10">
    <location>
        <begin position="594"/>
        <end position="750"/>
    </location>
</feature>
<keyword evidence="12" id="KW-1185">Reference proteome</keyword>
<evidence type="ECO:0000256" key="8">
    <source>
        <dbReference type="SAM" id="MobiDB-lite"/>
    </source>
</evidence>
<dbReference type="SUPFAM" id="SSF52540">
    <property type="entry name" value="P-loop containing nucleoside triphosphate hydrolases"/>
    <property type="match status" value="1"/>
</dbReference>
<comment type="function">
    <text evidence="7">RNA helicase.</text>
</comment>
<dbReference type="AlphaFoldDB" id="A0A427XQD2"/>
<dbReference type="Pfam" id="PF00270">
    <property type="entry name" value="DEAD"/>
    <property type="match status" value="1"/>
</dbReference>
<comment type="domain">
    <text evidence="7">The Q motif is unique to and characteristic of the DEAD box family of RNA helicases and controls ATP binding and hydrolysis.</text>
</comment>
<evidence type="ECO:0000256" key="6">
    <source>
        <dbReference type="RuleBase" id="RU000492"/>
    </source>
</evidence>
<dbReference type="EMBL" id="RSCE01000007">
    <property type="protein sequence ID" value="RSH81030.1"/>
    <property type="molecule type" value="Genomic_DNA"/>
</dbReference>
<name>A0A427XQD2_9TREE</name>
<dbReference type="Proteomes" id="UP000279236">
    <property type="component" value="Unassembled WGS sequence"/>
</dbReference>
<comment type="catalytic activity">
    <reaction evidence="7">
        <text>ATP + H2O = ADP + phosphate + H(+)</text>
        <dbReference type="Rhea" id="RHEA:13065"/>
        <dbReference type="ChEBI" id="CHEBI:15377"/>
        <dbReference type="ChEBI" id="CHEBI:15378"/>
        <dbReference type="ChEBI" id="CHEBI:30616"/>
        <dbReference type="ChEBI" id="CHEBI:43474"/>
        <dbReference type="ChEBI" id="CHEBI:456216"/>
        <dbReference type="EC" id="3.6.4.13"/>
    </reaction>
</comment>
<dbReference type="GO" id="GO:0005524">
    <property type="term" value="F:ATP binding"/>
    <property type="evidence" value="ECO:0007669"/>
    <property type="project" value="UniProtKB-UniRule"/>
</dbReference>
<dbReference type="InterPro" id="IPR027417">
    <property type="entry name" value="P-loop_NTPase"/>
</dbReference>